<evidence type="ECO:0000256" key="5">
    <source>
        <dbReference type="ARBA" id="ARBA00023136"/>
    </source>
</evidence>
<name>A0A9P8HKL8_9HYPO</name>
<evidence type="ECO:0000256" key="3">
    <source>
        <dbReference type="ARBA" id="ARBA00022692"/>
    </source>
</evidence>
<dbReference type="PANTHER" id="PTHR16932:SF18">
    <property type="entry name" value="INTERFERON, ALPHA-INDUCIBLE PROTEIN 27-LIKE 2"/>
    <property type="match status" value="1"/>
</dbReference>
<comment type="similarity">
    <text evidence="2">Belongs to the IFI6/IFI27 family.</text>
</comment>
<evidence type="ECO:0000313" key="6">
    <source>
        <dbReference type="EMBL" id="KAH0530845.1"/>
    </source>
</evidence>
<proteinExistence type="inferred from homology"/>
<dbReference type="Pfam" id="PF06140">
    <property type="entry name" value="Ifi-6-16"/>
    <property type="match status" value="1"/>
</dbReference>
<dbReference type="EMBL" id="JAIMJC010000002">
    <property type="protein sequence ID" value="KAH0530845.1"/>
    <property type="molecule type" value="Genomic_DNA"/>
</dbReference>
<dbReference type="InterPro" id="IPR009311">
    <property type="entry name" value="IFI6/IFI27-like"/>
</dbReference>
<keyword evidence="7" id="KW-1185">Reference proteome</keyword>
<keyword evidence="5" id="KW-0472">Membrane</keyword>
<evidence type="ECO:0000313" key="7">
    <source>
        <dbReference type="Proteomes" id="UP000826573"/>
    </source>
</evidence>
<dbReference type="InterPro" id="IPR038213">
    <property type="entry name" value="IFI6/IFI27-like_sf"/>
</dbReference>
<protein>
    <submittedName>
        <fullName evidence="6">Uncharacterized protein</fullName>
    </submittedName>
</protein>
<sequence length="485" mass="48855">MAFWGEIARGLAHAQQEAARHINPENINRGLQMARDGLGHAAEQINQHVNPENINHGLQIAREGMNVAAQQINQHVNQENINHGFQIARDGINVAAQHIHQHVNPENINHGLQMARDGIGMAAQQIGQHVNQENIHHGIQIVRDGVGAAVQHIGQHATKENIDRAHEEMLKAASGPAAQQVADIVKQHPVPVAVAGTGILIAAVPAIITAPIMGIAGLMGFTSGGIAAASIASGAQAGMGSVAAGSSFAVMQSAAAGGYGLGIVTGIVQAQNSMATSLGDQVVVEKQGNSDNVTPSLAQENCPDAKIKMTGGKDAPTKAIAHSDTANAVTKDDIVSECSSINAATQDTGVVAGTITQLRKTAWENPLLTAATVVTGTGLLVVAAPAIVTAPIISLAGAAGFTSGGIAATSAATTVHAGIGNVAAGSIFATLQSAAAGGYGVGALTGAAQTAGGAVAGAGGLGGILAYLKKKGKSQPKYADEKKDQ</sequence>
<comment type="caution">
    <text evidence="6">The sequence shown here is derived from an EMBL/GenBank/DDBJ whole genome shotgun (WGS) entry which is preliminary data.</text>
</comment>
<keyword evidence="3" id="KW-0812">Transmembrane</keyword>
<evidence type="ECO:0000256" key="4">
    <source>
        <dbReference type="ARBA" id="ARBA00022989"/>
    </source>
</evidence>
<dbReference type="Proteomes" id="UP000826573">
    <property type="component" value="Unassembled WGS sequence"/>
</dbReference>
<dbReference type="GO" id="GO:0016020">
    <property type="term" value="C:membrane"/>
    <property type="evidence" value="ECO:0007669"/>
    <property type="project" value="UniProtKB-SubCell"/>
</dbReference>
<dbReference type="Gene3D" id="6.10.110.10">
    <property type="match status" value="2"/>
</dbReference>
<evidence type="ECO:0000256" key="2">
    <source>
        <dbReference type="ARBA" id="ARBA00007262"/>
    </source>
</evidence>
<gene>
    <name evidence="6" type="ORF">TsFJ059_005424</name>
</gene>
<accession>A0A9P8HKL8</accession>
<dbReference type="AlphaFoldDB" id="A0A9P8HKL8"/>
<comment type="subcellular location">
    <subcellularLocation>
        <location evidence="1">Membrane</location>
        <topology evidence="1">Multi-pass membrane protein</topology>
    </subcellularLocation>
</comment>
<reference evidence="6 7" key="1">
    <citation type="submission" date="2021-08" db="EMBL/GenBank/DDBJ databases">
        <title>The highly contiguous genome resource for Trichoderma semiorbis FJ059, a fungal antagonistic to plant pathogens.</title>
        <authorList>
            <person name="Liu T."/>
        </authorList>
    </citation>
    <scope>NUCLEOTIDE SEQUENCE [LARGE SCALE GENOMIC DNA]</scope>
    <source>
        <strain evidence="6 7">FJ059</strain>
    </source>
</reference>
<keyword evidence="4" id="KW-1133">Transmembrane helix</keyword>
<organism evidence="6 7">
    <name type="scientific">Trichoderma semiorbis</name>
    <dbReference type="NCBI Taxonomy" id="1491008"/>
    <lineage>
        <taxon>Eukaryota</taxon>
        <taxon>Fungi</taxon>
        <taxon>Dikarya</taxon>
        <taxon>Ascomycota</taxon>
        <taxon>Pezizomycotina</taxon>
        <taxon>Sordariomycetes</taxon>
        <taxon>Hypocreomycetidae</taxon>
        <taxon>Hypocreales</taxon>
        <taxon>Hypocreaceae</taxon>
        <taxon>Trichoderma</taxon>
    </lineage>
</organism>
<dbReference type="PANTHER" id="PTHR16932">
    <property type="entry name" value="INTERFERON ALPHA-INDUCIBLE PROTEIN 27"/>
    <property type="match status" value="1"/>
</dbReference>
<evidence type="ECO:0000256" key="1">
    <source>
        <dbReference type="ARBA" id="ARBA00004141"/>
    </source>
</evidence>